<feature type="region of interest" description="Disordered" evidence="1">
    <location>
        <begin position="93"/>
        <end position="120"/>
    </location>
</feature>
<name>A0A5J4NFY8_9TREM</name>
<evidence type="ECO:0000313" key="5">
    <source>
        <dbReference type="Proteomes" id="UP000324629"/>
    </source>
</evidence>
<dbReference type="Gene3D" id="3.10.20.90">
    <property type="entry name" value="Phosphatidylinositol 3-kinase Catalytic Subunit, Chain A, domain 1"/>
    <property type="match status" value="1"/>
</dbReference>
<dbReference type="GO" id="GO:0031468">
    <property type="term" value="P:nuclear membrane reassembly"/>
    <property type="evidence" value="ECO:0007669"/>
    <property type="project" value="TreeGrafter"/>
</dbReference>
<dbReference type="InterPro" id="IPR012989">
    <property type="entry name" value="SEP_domain"/>
</dbReference>
<dbReference type="InterPro" id="IPR001012">
    <property type="entry name" value="UBX_dom"/>
</dbReference>
<dbReference type="SUPFAM" id="SSF46934">
    <property type="entry name" value="UBA-like"/>
    <property type="match status" value="1"/>
</dbReference>
<dbReference type="Proteomes" id="UP000324629">
    <property type="component" value="Unassembled WGS sequence"/>
</dbReference>
<dbReference type="Pfam" id="PF00789">
    <property type="entry name" value="UBX"/>
    <property type="match status" value="1"/>
</dbReference>
<reference evidence="4 5" key="1">
    <citation type="journal article" date="2019" name="Gigascience">
        <title>Whole-genome sequence of the oriental lung fluke Paragonimus westermani.</title>
        <authorList>
            <person name="Oey H."/>
            <person name="Zakrzewski M."/>
            <person name="Narain K."/>
            <person name="Devi K.R."/>
            <person name="Agatsuma T."/>
            <person name="Nawaratna S."/>
            <person name="Gobert G.N."/>
            <person name="Jones M.K."/>
            <person name="Ragan M.A."/>
            <person name="McManus D.P."/>
            <person name="Krause L."/>
        </authorList>
    </citation>
    <scope>NUCLEOTIDE SEQUENCE [LARGE SCALE GENOMIC DNA]</scope>
    <source>
        <strain evidence="4 5">IND2009</strain>
    </source>
</reference>
<dbReference type="PANTHER" id="PTHR23333">
    <property type="entry name" value="UBX DOMAIN CONTAINING PROTEIN"/>
    <property type="match status" value="1"/>
</dbReference>
<dbReference type="InterPro" id="IPR029071">
    <property type="entry name" value="Ubiquitin-like_domsf"/>
</dbReference>
<dbReference type="Gene3D" id="1.10.8.10">
    <property type="entry name" value="DNA helicase RuvA subunit, C-terminal domain"/>
    <property type="match status" value="1"/>
</dbReference>
<feature type="domain" description="UBX" evidence="2">
    <location>
        <begin position="308"/>
        <end position="385"/>
    </location>
</feature>
<dbReference type="GO" id="GO:0005829">
    <property type="term" value="C:cytosol"/>
    <property type="evidence" value="ECO:0007669"/>
    <property type="project" value="TreeGrafter"/>
</dbReference>
<organism evidence="4 5">
    <name type="scientific">Paragonimus westermani</name>
    <dbReference type="NCBI Taxonomy" id="34504"/>
    <lineage>
        <taxon>Eukaryota</taxon>
        <taxon>Metazoa</taxon>
        <taxon>Spiralia</taxon>
        <taxon>Lophotrochozoa</taxon>
        <taxon>Platyhelminthes</taxon>
        <taxon>Trematoda</taxon>
        <taxon>Digenea</taxon>
        <taxon>Plagiorchiida</taxon>
        <taxon>Troglotremata</taxon>
        <taxon>Troglotrematidae</taxon>
        <taxon>Paragonimus</taxon>
    </lineage>
</organism>
<protein>
    <submittedName>
        <fullName evidence="4">UBX domain-containing protein 1</fullName>
    </submittedName>
</protein>
<evidence type="ECO:0000256" key="1">
    <source>
        <dbReference type="SAM" id="MobiDB-lite"/>
    </source>
</evidence>
<feature type="region of interest" description="Disordered" evidence="1">
    <location>
        <begin position="272"/>
        <end position="311"/>
    </location>
</feature>
<dbReference type="SUPFAM" id="SSF102848">
    <property type="entry name" value="NSFL1 (p97 ATPase) cofactor p47, SEP domain"/>
    <property type="match status" value="1"/>
</dbReference>
<dbReference type="GO" id="GO:0007030">
    <property type="term" value="P:Golgi organization"/>
    <property type="evidence" value="ECO:0007669"/>
    <property type="project" value="TreeGrafter"/>
</dbReference>
<dbReference type="PROSITE" id="PS51399">
    <property type="entry name" value="SEP"/>
    <property type="match status" value="1"/>
</dbReference>
<dbReference type="GO" id="GO:0000045">
    <property type="term" value="P:autophagosome assembly"/>
    <property type="evidence" value="ECO:0007669"/>
    <property type="project" value="TreeGrafter"/>
</dbReference>
<sequence>MDEHAELVRKVCTVTHVSEAEAKHLLEAYQWDFDEAIRAHFDVQNDASTPPATINFGTSTSNFTPPPKQKIITFDAIRTSSHDDPDQGQAFYVGGSETGGGGQQVLGPPKKNRGMPDPTSSPDQFVHALFSAAKGQGAEVLDVDRYNEKANKSKTRMAFSGTGFKLGEDPNEPSVPEPCQNASGSTAEGTVDSVLEKSVVVKMWRDGFSLDNGPLRAYNDPSSFVFLEDIKAGRVPQELIQSASGGLVNVLLEDHHHEEWRAPPTPRVIPFSGKGTMLGHPVPRITTNPPSITTTEPTASLPGPEVDESKPVTQLQIRLPDGGRLLIRLNHSHTVLDIRQAIVSQRPSLAACPFTLLTTFPNRELTEDNQTIQDAKLLNCALLIRLT</sequence>
<dbReference type="CDD" id="cd14273">
    <property type="entry name" value="UBA_TAP-C_like"/>
    <property type="match status" value="1"/>
</dbReference>
<keyword evidence="5" id="KW-1185">Reference proteome</keyword>
<comment type="caution">
    <text evidence="4">The sequence shown here is derived from an EMBL/GenBank/DDBJ whole genome shotgun (WGS) entry which is preliminary data.</text>
</comment>
<gene>
    <name evidence="4" type="ORF">DEA37_0003727</name>
</gene>
<evidence type="ECO:0000259" key="3">
    <source>
        <dbReference type="PROSITE" id="PS51399"/>
    </source>
</evidence>
<proteinExistence type="predicted"/>
<dbReference type="SMART" id="SM00166">
    <property type="entry name" value="UBX"/>
    <property type="match status" value="1"/>
</dbReference>
<evidence type="ECO:0000313" key="4">
    <source>
        <dbReference type="EMBL" id="KAA3674447.1"/>
    </source>
</evidence>
<feature type="region of interest" description="Disordered" evidence="1">
    <location>
        <begin position="165"/>
        <end position="190"/>
    </location>
</feature>
<dbReference type="GO" id="GO:0005634">
    <property type="term" value="C:nucleus"/>
    <property type="evidence" value="ECO:0007669"/>
    <property type="project" value="TreeGrafter"/>
</dbReference>
<dbReference type="GO" id="GO:0043161">
    <property type="term" value="P:proteasome-mediated ubiquitin-dependent protein catabolic process"/>
    <property type="evidence" value="ECO:0007669"/>
    <property type="project" value="TreeGrafter"/>
</dbReference>
<feature type="domain" description="SEP" evidence="3">
    <location>
        <begin position="196"/>
        <end position="261"/>
    </location>
</feature>
<dbReference type="Pfam" id="PF08059">
    <property type="entry name" value="SEP"/>
    <property type="match status" value="1"/>
</dbReference>
<dbReference type="SUPFAM" id="SSF54236">
    <property type="entry name" value="Ubiquitin-like"/>
    <property type="match status" value="1"/>
</dbReference>
<accession>A0A5J4NFY8</accession>
<dbReference type="GO" id="GO:0061025">
    <property type="term" value="P:membrane fusion"/>
    <property type="evidence" value="ECO:0007669"/>
    <property type="project" value="TreeGrafter"/>
</dbReference>
<dbReference type="InterPro" id="IPR009060">
    <property type="entry name" value="UBA-like_sf"/>
</dbReference>
<dbReference type="Pfam" id="PF14555">
    <property type="entry name" value="UBA_4"/>
    <property type="match status" value="1"/>
</dbReference>
<feature type="compositionally biased region" description="Polar residues" evidence="1">
    <location>
        <begin position="285"/>
        <end position="298"/>
    </location>
</feature>
<dbReference type="Gene3D" id="3.30.420.210">
    <property type="entry name" value="SEP domain"/>
    <property type="match status" value="1"/>
</dbReference>
<dbReference type="GO" id="GO:0043130">
    <property type="term" value="F:ubiquitin binding"/>
    <property type="evidence" value="ECO:0007669"/>
    <property type="project" value="TreeGrafter"/>
</dbReference>
<dbReference type="SMART" id="SM00553">
    <property type="entry name" value="SEP"/>
    <property type="match status" value="1"/>
</dbReference>
<dbReference type="EMBL" id="QNGE01003145">
    <property type="protein sequence ID" value="KAA3674447.1"/>
    <property type="molecule type" value="Genomic_DNA"/>
</dbReference>
<dbReference type="AlphaFoldDB" id="A0A5J4NFY8"/>
<dbReference type="PROSITE" id="PS50033">
    <property type="entry name" value="UBX"/>
    <property type="match status" value="1"/>
</dbReference>
<evidence type="ECO:0000259" key="2">
    <source>
        <dbReference type="PROSITE" id="PS50033"/>
    </source>
</evidence>
<dbReference type="PANTHER" id="PTHR23333:SF20">
    <property type="entry name" value="NSFL1 COFACTOR P47"/>
    <property type="match status" value="1"/>
</dbReference>
<dbReference type="InterPro" id="IPR036241">
    <property type="entry name" value="NSFL1C_SEP_dom_sf"/>
</dbReference>